<evidence type="ECO:0008006" key="5">
    <source>
        <dbReference type="Google" id="ProtNLM"/>
    </source>
</evidence>
<dbReference type="PROSITE" id="PS51257">
    <property type="entry name" value="PROKAR_LIPOPROTEIN"/>
    <property type="match status" value="1"/>
</dbReference>
<organism evidence="3 4">
    <name type="scientific">Halalkalibacillus sediminis</name>
    <dbReference type="NCBI Taxonomy" id="2018042"/>
    <lineage>
        <taxon>Bacteria</taxon>
        <taxon>Bacillati</taxon>
        <taxon>Bacillota</taxon>
        <taxon>Bacilli</taxon>
        <taxon>Bacillales</taxon>
        <taxon>Bacillaceae</taxon>
        <taxon>Halalkalibacillus</taxon>
    </lineage>
</organism>
<name>A0A2I0QWN9_9BACI</name>
<gene>
    <name evidence="3" type="ORF">CEY16_03070</name>
</gene>
<feature type="region of interest" description="Disordered" evidence="1">
    <location>
        <begin position="24"/>
        <end position="55"/>
    </location>
</feature>
<sequence>MKYKMIIILFSMLVIISGCSNDTSDDQHNTEGKLEKEPTQQEATKEKYEESGTSERYQHDADIVRVHHLYEIVNYLEEYKMITGQYPLANGSEQQKYTFIATDEQLNYTTGDGPPFEDMSELESLLNKEIAQNIQLPVDPQKVPVNKPNFYIYMTQSKNYTIAVHLHNEYSFSKNIAPYYNKVEVSSNPNPEHKIWSSDKLFSNEDFIEVINKEMYKEEYFDSLSQ</sequence>
<evidence type="ECO:0000313" key="3">
    <source>
        <dbReference type="EMBL" id="PKR78752.1"/>
    </source>
</evidence>
<reference evidence="3 4" key="1">
    <citation type="submission" date="2017-06" db="EMBL/GenBank/DDBJ databases">
        <title>the draft geome sequence of Illustriluteabacillus marina B3227.</title>
        <authorList>
            <person name="He R.-H."/>
            <person name="Du Z.-J."/>
        </authorList>
    </citation>
    <scope>NUCLEOTIDE SEQUENCE [LARGE SCALE GENOMIC DNA]</scope>
    <source>
        <strain evidence="3 4">B3227</strain>
    </source>
</reference>
<keyword evidence="4" id="KW-1185">Reference proteome</keyword>
<feature type="signal peptide" evidence="2">
    <location>
        <begin position="1"/>
        <end position="20"/>
    </location>
</feature>
<evidence type="ECO:0000313" key="4">
    <source>
        <dbReference type="Proteomes" id="UP000243524"/>
    </source>
</evidence>
<dbReference type="Proteomes" id="UP000243524">
    <property type="component" value="Unassembled WGS sequence"/>
</dbReference>
<dbReference type="AlphaFoldDB" id="A0A2I0QWN9"/>
<accession>A0A2I0QWN9</accession>
<comment type="caution">
    <text evidence="3">The sequence shown here is derived from an EMBL/GenBank/DDBJ whole genome shotgun (WGS) entry which is preliminary data.</text>
</comment>
<feature type="chain" id="PRO_5038970296" description="Lipoprotein" evidence="2">
    <location>
        <begin position="21"/>
        <end position="226"/>
    </location>
</feature>
<evidence type="ECO:0000256" key="2">
    <source>
        <dbReference type="SAM" id="SignalP"/>
    </source>
</evidence>
<protein>
    <recommendedName>
        <fullName evidence="5">Lipoprotein</fullName>
    </recommendedName>
</protein>
<proteinExistence type="predicted"/>
<dbReference type="EMBL" id="PJNH01000001">
    <property type="protein sequence ID" value="PKR78752.1"/>
    <property type="molecule type" value="Genomic_DNA"/>
</dbReference>
<keyword evidence="2" id="KW-0732">Signal</keyword>
<dbReference type="RefSeq" id="WP_101330495.1">
    <property type="nucleotide sequence ID" value="NZ_PJNH01000001.1"/>
</dbReference>
<dbReference type="OrthoDB" id="6648697at2"/>
<feature type="compositionally biased region" description="Basic and acidic residues" evidence="1">
    <location>
        <begin position="25"/>
        <end position="50"/>
    </location>
</feature>
<evidence type="ECO:0000256" key="1">
    <source>
        <dbReference type="SAM" id="MobiDB-lite"/>
    </source>
</evidence>